<name>A0ABS8TF34_DATST</name>
<proteinExistence type="predicted"/>
<reference evidence="1 2" key="1">
    <citation type="journal article" date="2021" name="BMC Genomics">
        <title>Datura genome reveals duplications of psychoactive alkaloid biosynthetic genes and high mutation rate following tissue culture.</title>
        <authorList>
            <person name="Rajewski A."/>
            <person name="Carter-House D."/>
            <person name="Stajich J."/>
            <person name="Litt A."/>
        </authorList>
    </citation>
    <scope>NUCLEOTIDE SEQUENCE [LARGE SCALE GENOMIC DNA]</scope>
    <source>
        <strain evidence="1">AR-01</strain>
    </source>
</reference>
<comment type="caution">
    <text evidence="1">The sequence shown here is derived from an EMBL/GenBank/DDBJ whole genome shotgun (WGS) entry which is preliminary data.</text>
</comment>
<accession>A0ABS8TF34</accession>
<dbReference type="EMBL" id="JACEIK010001523">
    <property type="protein sequence ID" value="MCD7470052.1"/>
    <property type="molecule type" value="Genomic_DNA"/>
</dbReference>
<evidence type="ECO:0000313" key="1">
    <source>
        <dbReference type="EMBL" id="MCD7470052.1"/>
    </source>
</evidence>
<protein>
    <submittedName>
        <fullName evidence="1">Uncharacterized protein</fullName>
    </submittedName>
</protein>
<keyword evidence="2" id="KW-1185">Reference proteome</keyword>
<dbReference type="Proteomes" id="UP000823775">
    <property type="component" value="Unassembled WGS sequence"/>
</dbReference>
<evidence type="ECO:0000313" key="2">
    <source>
        <dbReference type="Proteomes" id="UP000823775"/>
    </source>
</evidence>
<sequence length="155" mass="17733">MATEANTNSSTLVLLPRSSVPKVLWMADIRSTSLPNWNLGVQFFPKQWRGILRLHEHEIHRRREAKPMQNPKIKNQWLASILEEVLDRHDVLKRLQIAFSKHFNQPVSLKGLKAAGAKLGQDILKYNQTEIVAVNPETGRKSHQSGKTCMPSFLF</sequence>
<gene>
    <name evidence="1" type="ORF">HAX54_009615</name>
</gene>
<organism evidence="1 2">
    <name type="scientific">Datura stramonium</name>
    <name type="common">Jimsonweed</name>
    <name type="synonym">Common thornapple</name>
    <dbReference type="NCBI Taxonomy" id="4076"/>
    <lineage>
        <taxon>Eukaryota</taxon>
        <taxon>Viridiplantae</taxon>
        <taxon>Streptophyta</taxon>
        <taxon>Embryophyta</taxon>
        <taxon>Tracheophyta</taxon>
        <taxon>Spermatophyta</taxon>
        <taxon>Magnoliopsida</taxon>
        <taxon>eudicotyledons</taxon>
        <taxon>Gunneridae</taxon>
        <taxon>Pentapetalae</taxon>
        <taxon>asterids</taxon>
        <taxon>lamiids</taxon>
        <taxon>Solanales</taxon>
        <taxon>Solanaceae</taxon>
        <taxon>Solanoideae</taxon>
        <taxon>Datureae</taxon>
        <taxon>Datura</taxon>
    </lineage>
</organism>